<comment type="function">
    <text evidence="5">RNA helicase.</text>
</comment>
<dbReference type="InterPro" id="IPR027417">
    <property type="entry name" value="P-loop_NTPase"/>
</dbReference>
<dbReference type="EC" id="3.6.4.13" evidence="5"/>
<organism evidence="7 8">
    <name type="scientific">Prorocentrum cordatum</name>
    <dbReference type="NCBI Taxonomy" id="2364126"/>
    <lineage>
        <taxon>Eukaryota</taxon>
        <taxon>Sar</taxon>
        <taxon>Alveolata</taxon>
        <taxon>Dinophyceae</taxon>
        <taxon>Prorocentrales</taxon>
        <taxon>Prorocentraceae</taxon>
        <taxon>Prorocentrum</taxon>
    </lineage>
</organism>
<evidence type="ECO:0000256" key="3">
    <source>
        <dbReference type="ARBA" id="ARBA00022840"/>
    </source>
</evidence>
<comment type="catalytic activity">
    <reaction evidence="5">
        <text>ATP + H2O = ADP + phosphate + H(+)</text>
        <dbReference type="Rhea" id="RHEA:13065"/>
        <dbReference type="ChEBI" id="CHEBI:15377"/>
        <dbReference type="ChEBI" id="CHEBI:15378"/>
        <dbReference type="ChEBI" id="CHEBI:30616"/>
        <dbReference type="ChEBI" id="CHEBI:43474"/>
        <dbReference type="ChEBI" id="CHEBI:456216"/>
        <dbReference type="EC" id="3.6.4.13"/>
    </reaction>
</comment>
<comment type="similarity">
    <text evidence="5">Belongs to the DEAD box helicase family.</text>
</comment>
<reference evidence="7" key="1">
    <citation type="submission" date="2023-10" db="EMBL/GenBank/DDBJ databases">
        <authorList>
            <person name="Chen Y."/>
            <person name="Shah S."/>
            <person name="Dougan E. K."/>
            <person name="Thang M."/>
            <person name="Chan C."/>
        </authorList>
    </citation>
    <scope>NUCLEOTIDE SEQUENCE [LARGE SCALE GENOMIC DNA]</scope>
</reference>
<keyword evidence="4 5" id="KW-0694">RNA-binding</keyword>
<evidence type="ECO:0000313" key="7">
    <source>
        <dbReference type="EMBL" id="CAK0791341.1"/>
    </source>
</evidence>
<dbReference type="EMBL" id="CAUYUJ010000564">
    <property type="protein sequence ID" value="CAK0791341.1"/>
    <property type="molecule type" value="Genomic_DNA"/>
</dbReference>
<dbReference type="SUPFAM" id="SSF52540">
    <property type="entry name" value="P-loop containing nucleoside triphosphate hydrolases"/>
    <property type="match status" value="1"/>
</dbReference>
<protein>
    <recommendedName>
        <fullName evidence="5">ATP-dependent RNA helicase</fullName>
        <ecNumber evidence="5">3.6.4.13</ecNumber>
    </recommendedName>
</protein>
<evidence type="ECO:0000256" key="2">
    <source>
        <dbReference type="ARBA" id="ARBA00022801"/>
    </source>
</evidence>
<keyword evidence="3 5" id="KW-0067">ATP-binding</keyword>
<comment type="domain">
    <text evidence="5">The Q motif is unique to and characteristic of the DEAD box family of RNA helicases and controls ATP binding and hydrolysis.</text>
</comment>
<name>A0ABN9PEK9_9DINO</name>
<evidence type="ECO:0000313" key="8">
    <source>
        <dbReference type="Proteomes" id="UP001189429"/>
    </source>
</evidence>
<dbReference type="PROSITE" id="PS51194">
    <property type="entry name" value="HELICASE_CTER"/>
    <property type="match status" value="1"/>
</dbReference>
<dbReference type="Gene3D" id="3.40.50.300">
    <property type="entry name" value="P-loop containing nucleotide triphosphate hydrolases"/>
    <property type="match status" value="1"/>
</dbReference>
<evidence type="ECO:0000259" key="6">
    <source>
        <dbReference type="PROSITE" id="PS51194"/>
    </source>
</evidence>
<keyword evidence="8" id="KW-1185">Reference proteome</keyword>
<keyword evidence="1 5" id="KW-0547">Nucleotide-binding</keyword>
<dbReference type="PANTHER" id="PTHR24031">
    <property type="entry name" value="RNA HELICASE"/>
    <property type="match status" value="1"/>
</dbReference>
<feature type="domain" description="Helicase C-terminal" evidence="6">
    <location>
        <begin position="16"/>
        <end position="131"/>
    </location>
</feature>
<dbReference type="Pfam" id="PF00271">
    <property type="entry name" value="Helicase_C"/>
    <property type="match status" value="1"/>
</dbReference>
<dbReference type="Proteomes" id="UP001189429">
    <property type="component" value="Unassembled WGS sequence"/>
</dbReference>
<accession>A0ABN9PEK9</accession>
<gene>
    <name evidence="7" type="ORF">PCOR1329_LOCUS2266</name>
</gene>
<evidence type="ECO:0000256" key="4">
    <source>
        <dbReference type="ARBA" id="ARBA00022884"/>
    </source>
</evidence>
<proteinExistence type="inferred from homology"/>
<feature type="non-terminal residue" evidence="7">
    <location>
        <position position="131"/>
    </location>
</feature>
<keyword evidence="2 5" id="KW-0378">Hydrolase</keyword>
<evidence type="ECO:0000256" key="5">
    <source>
        <dbReference type="RuleBase" id="RU365068"/>
    </source>
</evidence>
<evidence type="ECO:0000256" key="1">
    <source>
        <dbReference type="ARBA" id="ARBA00022741"/>
    </source>
</evidence>
<keyword evidence="5" id="KW-0347">Helicase</keyword>
<comment type="caution">
    <text evidence="7">The sequence shown here is derived from an EMBL/GenBank/DDBJ whole genome shotgun (WGS) entry which is preliminary data.</text>
</comment>
<dbReference type="InterPro" id="IPR001650">
    <property type="entry name" value="Helicase_C-like"/>
</dbReference>
<sequence>MIDTIGDEEVPTHKIPQSHLVTSIEEQMPAVMCALAQHAKAPDHKIIVFLPTARQTQLFAEVFNALVDLRVFKSKCLEIHSRKSQPQRTRASADFRDASKAILFSSDVSARGMDYPDVTFVLQCGAPSDKA</sequence>